<feature type="compositionally biased region" description="Low complexity" evidence="1">
    <location>
        <begin position="69"/>
        <end position="81"/>
    </location>
</feature>
<name>A0AAN8JVB1_PATCE</name>
<gene>
    <name evidence="3" type="ORF">SNE40_010923</name>
</gene>
<proteinExistence type="predicted"/>
<comment type="caution">
    <text evidence="3">The sequence shown here is derived from an EMBL/GenBank/DDBJ whole genome shotgun (WGS) entry which is preliminary data.</text>
</comment>
<keyword evidence="2" id="KW-0472">Membrane</keyword>
<feature type="compositionally biased region" description="Basic and acidic residues" evidence="1">
    <location>
        <begin position="84"/>
        <end position="93"/>
    </location>
</feature>
<keyword evidence="2" id="KW-0812">Transmembrane</keyword>
<accession>A0AAN8JVB1</accession>
<keyword evidence="2" id="KW-1133">Transmembrane helix</keyword>
<protein>
    <submittedName>
        <fullName evidence="3">Uncharacterized protein</fullName>
    </submittedName>
</protein>
<feature type="region of interest" description="Disordered" evidence="1">
    <location>
        <begin position="54"/>
        <end position="107"/>
    </location>
</feature>
<feature type="region of interest" description="Disordered" evidence="1">
    <location>
        <begin position="186"/>
        <end position="244"/>
    </location>
</feature>
<keyword evidence="4" id="KW-1185">Reference proteome</keyword>
<reference evidence="3 4" key="1">
    <citation type="submission" date="2024-01" db="EMBL/GenBank/DDBJ databases">
        <title>The genome of the rayed Mediterranean limpet Patella caerulea (Linnaeus, 1758).</title>
        <authorList>
            <person name="Anh-Thu Weber A."/>
            <person name="Halstead-Nussloch G."/>
        </authorList>
    </citation>
    <scope>NUCLEOTIDE SEQUENCE [LARGE SCALE GENOMIC DNA]</scope>
    <source>
        <strain evidence="3">AATW-2023a</strain>
        <tissue evidence="3">Whole specimen</tissue>
    </source>
</reference>
<dbReference type="Proteomes" id="UP001347796">
    <property type="component" value="Unassembled WGS sequence"/>
</dbReference>
<evidence type="ECO:0000313" key="4">
    <source>
        <dbReference type="Proteomes" id="UP001347796"/>
    </source>
</evidence>
<sequence>MDGETIAWIVIIAILGFLLLITCGISAVKAVKDRKRIKATIAAKQAARIILNKPSARTMGRQTSRSSDDVLSPVGSSGSGLIAERMRSEEQRRQLSKSPTRRPFDPVISDWRSENRLDRRQYLERCIRRQLEPDQDFDYRRGMELQHQPDWTENGRRRKHHINSDPYYEYFSTASNDKLYVERRWDGDGGRGSRSRSDIEIHPPPKDKIYRLQSAPYDYRNGRSQSVSNGHRGRDTGVYRSRSEDYLSRTSSRLSVRRGSYAAAIENEDDFSRSLGYLGRTSSFGKSERSITVYPCNRNGNIGMENRAYVKSDDILRQVSL</sequence>
<organism evidence="3 4">
    <name type="scientific">Patella caerulea</name>
    <name type="common">Rayed Mediterranean limpet</name>
    <dbReference type="NCBI Taxonomy" id="87958"/>
    <lineage>
        <taxon>Eukaryota</taxon>
        <taxon>Metazoa</taxon>
        <taxon>Spiralia</taxon>
        <taxon>Lophotrochozoa</taxon>
        <taxon>Mollusca</taxon>
        <taxon>Gastropoda</taxon>
        <taxon>Patellogastropoda</taxon>
        <taxon>Patelloidea</taxon>
        <taxon>Patellidae</taxon>
        <taxon>Patella</taxon>
    </lineage>
</organism>
<evidence type="ECO:0000313" key="3">
    <source>
        <dbReference type="EMBL" id="KAK6183442.1"/>
    </source>
</evidence>
<dbReference type="AlphaFoldDB" id="A0AAN8JVB1"/>
<feature type="transmembrane region" description="Helical" evidence="2">
    <location>
        <begin position="6"/>
        <end position="28"/>
    </location>
</feature>
<feature type="compositionally biased region" description="Basic and acidic residues" evidence="1">
    <location>
        <begin position="186"/>
        <end position="210"/>
    </location>
</feature>
<feature type="compositionally biased region" description="Basic and acidic residues" evidence="1">
    <location>
        <begin position="232"/>
        <end position="244"/>
    </location>
</feature>
<dbReference type="EMBL" id="JAZGQO010000007">
    <property type="protein sequence ID" value="KAK6183442.1"/>
    <property type="molecule type" value="Genomic_DNA"/>
</dbReference>
<evidence type="ECO:0000256" key="1">
    <source>
        <dbReference type="SAM" id="MobiDB-lite"/>
    </source>
</evidence>
<evidence type="ECO:0000256" key="2">
    <source>
        <dbReference type="SAM" id="Phobius"/>
    </source>
</evidence>